<feature type="region of interest" description="Disordered" evidence="5">
    <location>
        <begin position="1"/>
        <end position="65"/>
    </location>
</feature>
<dbReference type="Proteomes" id="UP000076738">
    <property type="component" value="Unassembled WGS sequence"/>
</dbReference>
<keyword evidence="3 6" id="KW-1133">Transmembrane helix</keyword>
<organism evidence="7 8">
    <name type="scientific">Calocera viscosa (strain TUFC12733)</name>
    <dbReference type="NCBI Taxonomy" id="1330018"/>
    <lineage>
        <taxon>Eukaryota</taxon>
        <taxon>Fungi</taxon>
        <taxon>Dikarya</taxon>
        <taxon>Basidiomycota</taxon>
        <taxon>Agaricomycotina</taxon>
        <taxon>Dacrymycetes</taxon>
        <taxon>Dacrymycetales</taxon>
        <taxon>Dacrymycetaceae</taxon>
        <taxon>Calocera</taxon>
    </lineage>
</organism>
<evidence type="ECO:0008006" key="9">
    <source>
        <dbReference type="Google" id="ProtNLM"/>
    </source>
</evidence>
<evidence type="ECO:0000256" key="3">
    <source>
        <dbReference type="ARBA" id="ARBA00022989"/>
    </source>
</evidence>
<dbReference type="Pfam" id="PF04144">
    <property type="entry name" value="SCAMP"/>
    <property type="match status" value="1"/>
</dbReference>
<dbReference type="GO" id="GO:0032588">
    <property type="term" value="C:trans-Golgi network membrane"/>
    <property type="evidence" value="ECO:0007669"/>
    <property type="project" value="TreeGrafter"/>
</dbReference>
<dbReference type="GO" id="GO:0055038">
    <property type="term" value="C:recycling endosome membrane"/>
    <property type="evidence" value="ECO:0007669"/>
    <property type="project" value="TreeGrafter"/>
</dbReference>
<dbReference type="AlphaFoldDB" id="A0A167LMN2"/>
<feature type="transmembrane region" description="Helical" evidence="6">
    <location>
        <begin position="151"/>
        <end position="171"/>
    </location>
</feature>
<sequence>MSAQDPLMLGCHNVDPFASTTSLDDEGPNPFADPTPTKPTFPPSARSAAPVNTGPDARLEELSRRERELEARERDLARQQEALASAGKANWPFFPFIRHDIKGDIPEPSQQLMQRLYLLWLILIGTLIINFVACIFILLSGTADGGKDLGASIVYLIVIPVTSFFLWYLPIYRGFAKEQSLFYYVPAAPPDIYYVFCGFHLLYSIYMIIGIPSTGSAGLISMISAYARHYIVAGILGTIATAGWVVQGVGNILYYRLIWRHGNEAGHSFSKAKGELATHGARAYFTGKGL</sequence>
<feature type="transmembrane region" description="Helical" evidence="6">
    <location>
        <begin position="231"/>
        <end position="254"/>
    </location>
</feature>
<dbReference type="GO" id="GO:0015031">
    <property type="term" value="P:protein transport"/>
    <property type="evidence" value="ECO:0007669"/>
    <property type="project" value="InterPro"/>
</dbReference>
<evidence type="ECO:0000313" key="8">
    <source>
        <dbReference type="Proteomes" id="UP000076738"/>
    </source>
</evidence>
<keyword evidence="2 6" id="KW-0812">Transmembrane</keyword>
<feature type="transmembrane region" description="Helical" evidence="6">
    <location>
        <begin position="117"/>
        <end position="139"/>
    </location>
</feature>
<protein>
    <recommendedName>
        <fullName evidence="9">Scamp-domain-containing protein</fullName>
    </recommendedName>
</protein>
<comment type="subcellular location">
    <subcellularLocation>
        <location evidence="1">Membrane</location>
        <topology evidence="1">Multi-pass membrane protein</topology>
    </subcellularLocation>
</comment>
<dbReference type="InterPro" id="IPR007273">
    <property type="entry name" value="SCAMP"/>
</dbReference>
<dbReference type="PANTHER" id="PTHR10687:SF90">
    <property type="entry name" value="SECRETORY CARRIER MEMBRANE PROTEIN"/>
    <property type="match status" value="1"/>
</dbReference>
<evidence type="ECO:0000256" key="6">
    <source>
        <dbReference type="SAM" id="Phobius"/>
    </source>
</evidence>
<gene>
    <name evidence="7" type="ORF">CALVIDRAFT_527943</name>
</gene>
<reference evidence="7 8" key="1">
    <citation type="journal article" date="2016" name="Mol. Biol. Evol.">
        <title>Comparative Genomics of Early-Diverging Mushroom-Forming Fungi Provides Insights into the Origins of Lignocellulose Decay Capabilities.</title>
        <authorList>
            <person name="Nagy L.G."/>
            <person name="Riley R."/>
            <person name="Tritt A."/>
            <person name="Adam C."/>
            <person name="Daum C."/>
            <person name="Floudas D."/>
            <person name="Sun H."/>
            <person name="Yadav J.S."/>
            <person name="Pangilinan J."/>
            <person name="Larsson K.H."/>
            <person name="Matsuura K."/>
            <person name="Barry K."/>
            <person name="Labutti K."/>
            <person name="Kuo R."/>
            <person name="Ohm R.A."/>
            <person name="Bhattacharya S.S."/>
            <person name="Shirouzu T."/>
            <person name="Yoshinaga Y."/>
            <person name="Martin F.M."/>
            <person name="Grigoriev I.V."/>
            <person name="Hibbett D.S."/>
        </authorList>
    </citation>
    <scope>NUCLEOTIDE SEQUENCE [LARGE SCALE GENOMIC DNA]</scope>
    <source>
        <strain evidence="7 8">TUFC12733</strain>
    </source>
</reference>
<feature type="compositionally biased region" description="Pro residues" evidence="5">
    <location>
        <begin position="31"/>
        <end position="42"/>
    </location>
</feature>
<evidence type="ECO:0000256" key="2">
    <source>
        <dbReference type="ARBA" id="ARBA00022692"/>
    </source>
</evidence>
<keyword evidence="8" id="KW-1185">Reference proteome</keyword>
<dbReference type="EMBL" id="KV417287">
    <property type="protein sequence ID" value="KZO95852.1"/>
    <property type="molecule type" value="Genomic_DNA"/>
</dbReference>
<evidence type="ECO:0000256" key="4">
    <source>
        <dbReference type="ARBA" id="ARBA00023136"/>
    </source>
</evidence>
<evidence type="ECO:0000256" key="5">
    <source>
        <dbReference type="SAM" id="MobiDB-lite"/>
    </source>
</evidence>
<evidence type="ECO:0000256" key="1">
    <source>
        <dbReference type="ARBA" id="ARBA00004141"/>
    </source>
</evidence>
<name>A0A167LMN2_CALVF</name>
<proteinExistence type="predicted"/>
<feature type="transmembrane region" description="Helical" evidence="6">
    <location>
        <begin position="192"/>
        <end position="211"/>
    </location>
</feature>
<keyword evidence="4 6" id="KW-0472">Membrane</keyword>
<dbReference type="PANTHER" id="PTHR10687">
    <property type="entry name" value="SECRETORY CARRIER-ASSOCIATED MEMBRANE PROTEIN SCAMP"/>
    <property type="match status" value="1"/>
</dbReference>
<accession>A0A167LMN2</accession>
<dbReference type="OrthoDB" id="242866at2759"/>
<evidence type="ECO:0000313" key="7">
    <source>
        <dbReference type="EMBL" id="KZO95852.1"/>
    </source>
</evidence>